<keyword evidence="7" id="KW-1185">Reference proteome</keyword>
<dbReference type="EMBL" id="CP090165">
    <property type="protein sequence ID" value="UJO14927.1"/>
    <property type="molecule type" value="Genomic_DNA"/>
</dbReference>
<dbReference type="GO" id="GO:0007189">
    <property type="term" value="P:adenylate cyclase-activating G protein-coupled receptor signaling pathway"/>
    <property type="evidence" value="ECO:0007669"/>
    <property type="project" value="TreeGrafter"/>
</dbReference>
<feature type="transmembrane region" description="Helical" evidence="5">
    <location>
        <begin position="271"/>
        <end position="289"/>
    </location>
</feature>
<protein>
    <submittedName>
        <fullName evidence="6">Uncharacterized protein</fullName>
    </submittedName>
</protein>
<evidence type="ECO:0000313" key="7">
    <source>
        <dbReference type="Proteomes" id="UP000756132"/>
    </source>
</evidence>
<name>A0A9Q8P6K5_PASFU</name>
<accession>A0A9Q8P6K5</accession>
<dbReference type="OrthoDB" id="100006at2759"/>
<dbReference type="SUPFAM" id="SSF81321">
    <property type="entry name" value="Family A G protein-coupled receptor-like"/>
    <property type="match status" value="1"/>
</dbReference>
<dbReference type="AlphaFoldDB" id="A0A9Q8P6K5"/>
<reference evidence="6" key="1">
    <citation type="submission" date="2021-12" db="EMBL/GenBank/DDBJ databases">
        <authorList>
            <person name="Zaccaron A."/>
            <person name="Stergiopoulos I."/>
        </authorList>
    </citation>
    <scope>NUCLEOTIDE SEQUENCE</scope>
    <source>
        <strain evidence="6">Race5_Kim</strain>
    </source>
</reference>
<dbReference type="GO" id="GO:0004930">
    <property type="term" value="F:G protein-coupled receptor activity"/>
    <property type="evidence" value="ECO:0007669"/>
    <property type="project" value="TreeGrafter"/>
</dbReference>
<dbReference type="GO" id="GO:0005886">
    <property type="term" value="C:plasma membrane"/>
    <property type="evidence" value="ECO:0007669"/>
    <property type="project" value="TreeGrafter"/>
</dbReference>
<evidence type="ECO:0000256" key="4">
    <source>
        <dbReference type="ARBA" id="ARBA00023136"/>
    </source>
</evidence>
<keyword evidence="2 5" id="KW-0812">Transmembrane</keyword>
<gene>
    <name evidence="6" type="ORF">CLAFUR5_08438</name>
</gene>
<dbReference type="PANTHER" id="PTHR23112">
    <property type="entry name" value="G PROTEIN-COUPLED RECEPTOR 157-RELATED"/>
    <property type="match status" value="1"/>
</dbReference>
<feature type="transmembrane region" description="Helical" evidence="5">
    <location>
        <begin position="239"/>
        <end position="265"/>
    </location>
</feature>
<keyword evidence="3 5" id="KW-1133">Transmembrane helix</keyword>
<dbReference type="PANTHER" id="PTHR23112:SF37">
    <property type="entry name" value="G PROTEIN-COUPLED RECEPTOR GPR1"/>
    <property type="match status" value="1"/>
</dbReference>
<organism evidence="6 7">
    <name type="scientific">Passalora fulva</name>
    <name type="common">Tomato leaf mold</name>
    <name type="synonym">Cladosporium fulvum</name>
    <dbReference type="NCBI Taxonomy" id="5499"/>
    <lineage>
        <taxon>Eukaryota</taxon>
        <taxon>Fungi</taxon>
        <taxon>Dikarya</taxon>
        <taxon>Ascomycota</taxon>
        <taxon>Pezizomycotina</taxon>
        <taxon>Dothideomycetes</taxon>
        <taxon>Dothideomycetidae</taxon>
        <taxon>Mycosphaerellales</taxon>
        <taxon>Mycosphaerellaceae</taxon>
        <taxon>Fulvia</taxon>
    </lineage>
</organism>
<dbReference type="KEGG" id="ffu:CLAFUR5_08438"/>
<evidence type="ECO:0000313" key="6">
    <source>
        <dbReference type="EMBL" id="UJO14927.1"/>
    </source>
</evidence>
<comment type="subcellular location">
    <subcellularLocation>
        <location evidence="1">Membrane</location>
        <topology evidence="1">Multi-pass membrane protein</topology>
    </subcellularLocation>
</comment>
<feature type="transmembrane region" description="Helical" evidence="5">
    <location>
        <begin position="144"/>
        <end position="168"/>
    </location>
</feature>
<evidence type="ECO:0000256" key="5">
    <source>
        <dbReference type="SAM" id="Phobius"/>
    </source>
</evidence>
<feature type="transmembrane region" description="Helical" evidence="5">
    <location>
        <begin position="72"/>
        <end position="91"/>
    </location>
</feature>
<proteinExistence type="predicted"/>
<dbReference type="Gene3D" id="1.20.1070.10">
    <property type="entry name" value="Rhodopsin 7-helix transmembrane proteins"/>
    <property type="match status" value="1"/>
</dbReference>
<feature type="transmembrane region" description="Helical" evidence="5">
    <location>
        <begin position="32"/>
        <end position="51"/>
    </location>
</feature>
<reference evidence="6" key="2">
    <citation type="journal article" date="2022" name="Microb. Genom.">
        <title>A chromosome-scale genome assembly of the tomato pathogen Cladosporium fulvum reveals a compartmentalized genome architecture and the presence of a dispensable chromosome.</title>
        <authorList>
            <person name="Zaccaron A.Z."/>
            <person name="Chen L.H."/>
            <person name="Samaras A."/>
            <person name="Stergiopoulos I."/>
        </authorList>
    </citation>
    <scope>NUCLEOTIDE SEQUENCE</scope>
    <source>
        <strain evidence="6">Race5_Kim</strain>
    </source>
</reference>
<evidence type="ECO:0000256" key="2">
    <source>
        <dbReference type="ARBA" id="ARBA00022692"/>
    </source>
</evidence>
<feature type="transmembrane region" description="Helical" evidence="5">
    <location>
        <begin position="196"/>
        <end position="218"/>
    </location>
</feature>
<dbReference type="RefSeq" id="XP_047759293.1">
    <property type="nucleotide sequence ID" value="XM_047907586.1"/>
</dbReference>
<feature type="transmembrane region" description="Helical" evidence="5">
    <location>
        <begin position="111"/>
        <end position="132"/>
    </location>
</feature>
<evidence type="ECO:0000256" key="1">
    <source>
        <dbReference type="ARBA" id="ARBA00004141"/>
    </source>
</evidence>
<sequence>MSNDMLSAMAQFTDKTGTLAPLEGDIRRGLKAIAVAAFMSISSTVFLFGYLSWRLITWKQRGYAHVNQYVAILLNLVFADLIQAIGFSLSLHWLRDNSITADTSACWTQGWFINAGDVGACFFTLAMGVLLFCDIVLERRMKRYPVFLAMIVGIWTLDFFLASIGVALHPADFYRRAGMWCWVNEKYLDERLAFHYIWVLLTEFGTVVLYTIMFITLWRRVRQVQWDGEDVRLRRRAQSAAWSVIAYPIVYVLCTLPAVIARLGIMTGRKVGYIELSVVGFMLTSNGWLDVILYTTTRRSLITGPPMRDQELHALDTFVMCRGDGGTAPKKSADQMKKSEIIETERHDVSVGDSWNDDDISREVIIESKTRDFTAELDAVWRPQSMEPPPGVRAHQALDWETFERVCNEHGKHREAFEKIGEAK</sequence>
<dbReference type="Pfam" id="PF05462">
    <property type="entry name" value="Dicty_CAR"/>
    <property type="match status" value="1"/>
</dbReference>
<keyword evidence="4 5" id="KW-0472">Membrane</keyword>
<dbReference type="Proteomes" id="UP000756132">
    <property type="component" value="Chromosome 3"/>
</dbReference>
<evidence type="ECO:0000256" key="3">
    <source>
        <dbReference type="ARBA" id="ARBA00022989"/>
    </source>
</evidence>
<dbReference type="GeneID" id="71988316"/>